<dbReference type="Proteomes" id="UP000584931">
    <property type="component" value="Unassembled WGS sequence"/>
</dbReference>
<sequence length="91" mass="10161">MTESRAPSPYEPSDDEARQLYGWALAVSAQWRDDRNNRGDKSVWWGITHNTLATHAPNEDRTKCQAEDCGSWPCVMVRGAITDLKAGPAGW</sequence>
<gene>
    <name evidence="1" type="ORF">HNR06_000952</name>
</gene>
<dbReference type="AlphaFoldDB" id="A0A7Z0BH86"/>
<evidence type="ECO:0000313" key="1">
    <source>
        <dbReference type="EMBL" id="NYH51363.1"/>
    </source>
</evidence>
<protein>
    <submittedName>
        <fullName evidence="1">Uncharacterized protein</fullName>
    </submittedName>
</protein>
<dbReference type="EMBL" id="JACCHL010000001">
    <property type="protein sequence ID" value="NYH51363.1"/>
    <property type="molecule type" value="Genomic_DNA"/>
</dbReference>
<accession>A0A7Z0BH86</accession>
<comment type="caution">
    <text evidence="1">The sequence shown here is derived from an EMBL/GenBank/DDBJ whole genome shotgun (WGS) entry which is preliminary data.</text>
</comment>
<reference evidence="1 2" key="1">
    <citation type="submission" date="2020-07" db="EMBL/GenBank/DDBJ databases">
        <title>Sequencing the genomes of 1000 actinobacteria strains.</title>
        <authorList>
            <person name="Klenk H.-P."/>
        </authorList>
    </citation>
    <scope>NUCLEOTIDE SEQUENCE [LARGE SCALE GENOMIC DNA]</scope>
    <source>
        <strain evidence="1 2">DSM 45278</strain>
    </source>
</reference>
<organism evidence="1 2">
    <name type="scientific">Nocardiopsis sinuspersici</name>
    <dbReference type="NCBI Taxonomy" id="501010"/>
    <lineage>
        <taxon>Bacteria</taxon>
        <taxon>Bacillati</taxon>
        <taxon>Actinomycetota</taxon>
        <taxon>Actinomycetes</taxon>
        <taxon>Streptosporangiales</taxon>
        <taxon>Nocardiopsidaceae</taxon>
        <taxon>Nocardiopsis</taxon>
    </lineage>
</organism>
<evidence type="ECO:0000313" key="2">
    <source>
        <dbReference type="Proteomes" id="UP000584931"/>
    </source>
</evidence>
<name>A0A7Z0BH86_9ACTN</name>
<proteinExistence type="predicted"/>